<keyword evidence="2" id="KW-1185">Reference proteome</keyword>
<dbReference type="Pfam" id="PF13905">
    <property type="entry name" value="Thioredoxin_8"/>
    <property type="match status" value="1"/>
</dbReference>
<accession>A0A1I7YEM5</accession>
<reference evidence="3" key="1">
    <citation type="submission" date="2016-11" db="UniProtKB">
        <authorList>
            <consortium name="WormBaseParasite"/>
        </authorList>
    </citation>
    <scope>IDENTIFICATION</scope>
</reference>
<name>A0A1I7YEM5_9BILA</name>
<dbReference type="CDD" id="cd02964">
    <property type="entry name" value="TryX_like_family"/>
    <property type="match status" value="1"/>
</dbReference>
<evidence type="ECO:0000313" key="3">
    <source>
        <dbReference type="WBParaSite" id="L893_g15607.t1"/>
    </source>
</evidence>
<evidence type="ECO:0000313" key="2">
    <source>
        <dbReference type="Proteomes" id="UP000095287"/>
    </source>
</evidence>
<dbReference type="GO" id="GO:0007600">
    <property type="term" value="P:sensory perception"/>
    <property type="evidence" value="ECO:0007669"/>
    <property type="project" value="InterPro"/>
</dbReference>
<organism evidence="2 3">
    <name type="scientific">Steinernema glaseri</name>
    <dbReference type="NCBI Taxonomy" id="37863"/>
    <lineage>
        <taxon>Eukaryota</taxon>
        <taxon>Metazoa</taxon>
        <taxon>Ecdysozoa</taxon>
        <taxon>Nematoda</taxon>
        <taxon>Chromadorea</taxon>
        <taxon>Rhabditida</taxon>
        <taxon>Tylenchina</taxon>
        <taxon>Panagrolaimomorpha</taxon>
        <taxon>Strongyloidoidea</taxon>
        <taxon>Steinernematidae</taxon>
        <taxon>Steinernema</taxon>
    </lineage>
</organism>
<dbReference type="PANTHER" id="PTHR46762:SF1">
    <property type="entry name" value="NUCLEOREDOXIN-LIKE PROTEIN 2"/>
    <property type="match status" value="1"/>
</dbReference>
<proteinExistence type="predicted"/>
<sequence>MADLFTNIELSKKDGTIVNGGEALAGKIVALYFSAHWCPPCRQFTPVLKDFYKELEGEDFEIVFVSFDRSEPDLKAYLSECHGDWLHIPFGSDHIQELASKFDVNGIPELVVIKPNGDIITDDGSDDVLEKPPKQVLAEWKSA</sequence>
<dbReference type="InterPro" id="IPR012336">
    <property type="entry name" value="Thioredoxin-like_fold"/>
</dbReference>
<dbReference type="Gene3D" id="3.40.30.10">
    <property type="entry name" value="Glutaredoxin"/>
    <property type="match status" value="1"/>
</dbReference>
<dbReference type="InterPro" id="IPR013766">
    <property type="entry name" value="Thioredoxin_domain"/>
</dbReference>
<dbReference type="WBParaSite" id="L893_g15607.t1">
    <property type="protein sequence ID" value="L893_g15607.t1"/>
    <property type="gene ID" value="L893_g15607"/>
</dbReference>
<dbReference type="SUPFAM" id="SSF52833">
    <property type="entry name" value="Thioredoxin-like"/>
    <property type="match status" value="1"/>
</dbReference>
<dbReference type="Proteomes" id="UP000095287">
    <property type="component" value="Unplaced"/>
</dbReference>
<feature type="domain" description="Thioredoxin" evidence="1">
    <location>
        <begin position="1"/>
        <end position="143"/>
    </location>
</feature>
<dbReference type="GO" id="GO:0045494">
    <property type="term" value="P:photoreceptor cell maintenance"/>
    <property type="evidence" value="ECO:0007669"/>
    <property type="project" value="InterPro"/>
</dbReference>
<evidence type="ECO:0000259" key="1">
    <source>
        <dbReference type="PROSITE" id="PS51352"/>
    </source>
</evidence>
<dbReference type="AlphaFoldDB" id="A0A1I7YEM5"/>
<dbReference type="PANTHER" id="PTHR46762">
    <property type="entry name" value="NUCLEOREDOXIN-LIKE PROTEIN 2"/>
    <property type="match status" value="1"/>
</dbReference>
<dbReference type="PROSITE" id="PS51352">
    <property type="entry name" value="THIOREDOXIN_2"/>
    <property type="match status" value="1"/>
</dbReference>
<dbReference type="InterPro" id="IPR036249">
    <property type="entry name" value="Thioredoxin-like_sf"/>
</dbReference>
<protein>
    <submittedName>
        <fullName evidence="3">Thioredoxin domain-containing protein</fullName>
    </submittedName>
</protein>
<dbReference type="InterPro" id="IPR029519">
    <property type="entry name" value="RdCVF2"/>
</dbReference>